<proteinExistence type="inferred from homology"/>
<evidence type="ECO:0000313" key="3">
    <source>
        <dbReference type="EMBL" id="KAJ9150567.1"/>
    </source>
</evidence>
<organism evidence="3 4">
    <name type="scientific">Coniochaeta hoffmannii</name>
    <dbReference type="NCBI Taxonomy" id="91930"/>
    <lineage>
        <taxon>Eukaryota</taxon>
        <taxon>Fungi</taxon>
        <taxon>Dikarya</taxon>
        <taxon>Ascomycota</taxon>
        <taxon>Pezizomycotina</taxon>
        <taxon>Sordariomycetes</taxon>
        <taxon>Sordariomycetidae</taxon>
        <taxon>Coniochaetales</taxon>
        <taxon>Coniochaetaceae</taxon>
        <taxon>Coniochaeta</taxon>
    </lineage>
</organism>
<keyword evidence="4" id="KW-1185">Reference proteome</keyword>
<keyword evidence="2" id="KW-0560">Oxidoreductase</keyword>
<comment type="similarity">
    <text evidence="1">Belongs to the short-chain dehydrogenases/reductases (SDR) family.</text>
</comment>
<evidence type="ECO:0000256" key="1">
    <source>
        <dbReference type="ARBA" id="ARBA00006484"/>
    </source>
</evidence>
<protein>
    <submittedName>
        <fullName evidence="3">NAD(P)-binding protein</fullName>
    </submittedName>
</protein>
<dbReference type="Pfam" id="PF00106">
    <property type="entry name" value="adh_short"/>
    <property type="match status" value="1"/>
</dbReference>
<dbReference type="InterPro" id="IPR036291">
    <property type="entry name" value="NAD(P)-bd_dom_sf"/>
</dbReference>
<dbReference type="PANTHER" id="PTHR43669">
    <property type="entry name" value="5-KETO-D-GLUCONATE 5-REDUCTASE"/>
    <property type="match status" value="1"/>
</dbReference>
<dbReference type="EMBL" id="JANBVN010000070">
    <property type="protein sequence ID" value="KAJ9150567.1"/>
    <property type="molecule type" value="Genomic_DNA"/>
</dbReference>
<accession>A0AA38RKU9</accession>
<dbReference type="SUPFAM" id="SSF51735">
    <property type="entry name" value="NAD(P)-binding Rossmann-fold domains"/>
    <property type="match status" value="1"/>
</dbReference>
<name>A0AA38RKU9_9PEZI</name>
<gene>
    <name evidence="3" type="ORF">NKR19_g5250</name>
</gene>
<dbReference type="Gene3D" id="3.40.50.720">
    <property type="entry name" value="NAD(P)-binding Rossmann-like Domain"/>
    <property type="match status" value="1"/>
</dbReference>
<comment type="caution">
    <text evidence="3">The sequence shown here is derived from an EMBL/GenBank/DDBJ whole genome shotgun (WGS) entry which is preliminary data.</text>
</comment>
<dbReference type="CDD" id="cd05233">
    <property type="entry name" value="SDR_c"/>
    <property type="match status" value="1"/>
</dbReference>
<dbReference type="Proteomes" id="UP001174691">
    <property type="component" value="Unassembled WGS sequence"/>
</dbReference>
<evidence type="ECO:0000313" key="4">
    <source>
        <dbReference type="Proteomes" id="UP001174691"/>
    </source>
</evidence>
<evidence type="ECO:0000256" key="2">
    <source>
        <dbReference type="ARBA" id="ARBA00023002"/>
    </source>
</evidence>
<sequence>MPSEAKPVALIFGAGVNIGAALVKEFTKAGYRVAAVSRNTTAADAAGADLSVSANLADPSVVPAVFARAHKEFNTFPSVIVWNAATRTPSPDKTNIFSVPTADLNKDLAVAVTSPWAALNEAVKNWREGERGVLIYTGNIMAKSVFPHPDFTTLGTSKRAASYVVEAADVAYKAKGWRFYYADERTPEGKPMGHTPNADSHAAMYLQLAREDTGKFPTYVTFAQGEYKAF</sequence>
<reference evidence="3" key="1">
    <citation type="submission" date="2022-07" db="EMBL/GenBank/DDBJ databases">
        <title>Fungi with potential for degradation of polypropylene.</title>
        <authorList>
            <person name="Gostincar C."/>
        </authorList>
    </citation>
    <scope>NUCLEOTIDE SEQUENCE</scope>
    <source>
        <strain evidence="3">EXF-13287</strain>
    </source>
</reference>
<dbReference type="AlphaFoldDB" id="A0AA38RKU9"/>
<dbReference type="PANTHER" id="PTHR43669:SF4">
    <property type="entry name" value="SHORT-CHAIN DEHYDROGENASE"/>
    <property type="match status" value="1"/>
</dbReference>
<dbReference type="GO" id="GO:0016491">
    <property type="term" value="F:oxidoreductase activity"/>
    <property type="evidence" value="ECO:0007669"/>
    <property type="project" value="UniProtKB-KW"/>
</dbReference>
<dbReference type="InterPro" id="IPR002347">
    <property type="entry name" value="SDR_fam"/>
</dbReference>